<reference evidence="2" key="1">
    <citation type="journal article" date="2024" name="Front. Bioeng. Biotechnol.">
        <title>Genome-scale model development and genomic sequencing of the oleaginous clade Lipomyces.</title>
        <authorList>
            <person name="Czajka J.J."/>
            <person name="Han Y."/>
            <person name="Kim J."/>
            <person name="Mondo S.J."/>
            <person name="Hofstad B.A."/>
            <person name="Robles A."/>
            <person name="Haridas S."/>
            <person name="Riley R."/>
            <person name="LaButti K."/>
            <person name="Pangilinan J."/>
            <person name="Andreopoulos W."/>
            <person name="Lipzen A."/>
            <person name="Yan J."/>
            <person name="Wang M."/>
            <person name="Ng V."/>
            <person name="Grigoriev I.V."/>
            <person name="Spatafora J.W."/>
            <person name="Magnuson J.K."/>
            <person name="Baker S.E."/>
            <person name="Pomraning K.R."/>
        </authorList>
    </citation>
    <scope>NUCLEOTIDE SEQUENCE [LARGE SCALE GENOMIC DNA]</scope>
    <source>
        <strain evidence="2">CBS 10300</strain>
    </source>
</reference>
<comment type="caution">
    <text evidence="1">The sequence shown here is derived from an EMBL/GenBank/DDBJ whole genome shotgun (WGS) entry which is preliminary data.</text>
</comment>
<gene>
    <name evidence="1" type="ORF">V1517DRAFT_312581</name>
</gene>
<evidence type="ECO:0000313" key="2">
    <source>
        <dbReference type="Proteomes" id="UP001489719"/>
    </source>
</evidence>
<name>A0ACC3TZ13_9ASCO</name>
<keyword evidence="2" id="KW-1185">Reference proteome</keyword>
<proteinExistence type="predicted"/>
<protein>
    <submittedName>
        <fullName evidence="1">Uncharacterized protein</fullName>
    </submittedName>
</protein>
<dbReference type="Proteomes" id="UP001489719">
    <property type="component" value="Unassembled WGS sequence"/>
</dbReference>
<organism evidence="1 2">
    <name type="scientific">Lipomyces orientalis</name>
    <dbReference type="NCBI Taxonomy" id="1233043"/>
    <lineage>
        <taxon>Eukaryota</taxon>
        <taxon>Fungi</taxon>
        <taxon>Dikarya</taxon>
        <taxon>Ascomycota</taxon>
        <taxon>Saccharomycotina</taxon>
        <taxon>Lipomycetes</taxon>
        <taxon>Lipomycetales</taxon>
        <taxon>Lipomycetaceae</taxon>
        <taxon>Lipomyces</taxon>
    </lineage>
</organism>
<evidence type="ECO:0000313" key="1">
    <source>
        <dbReference type="EMBL" id="KAK9326061.1"/>
    </source>
</evidence>
<sequence>MHSYVHRSSPVRILAPAAVLVAAILFFISRLASFQSLNFHGSRLPDRIGALGDSDLSTLLYWDTDVSGLRQHGKASPPHCRDLYREPGYLHVPKEVTKTQWVPFDDQFLDMPPPSTADYPTNNEPTFSDAAPPAHILARAPHNWLLDLRRYEPIVDRARRPSESVDVLELSADQQDLIRRVNWIHNRRLLVLGDSIDRFMIQFFCEDLHGKHQNTQNQKYGGQHTTFSCHIPYLNFTISHWHVASMYPTRPQWWWLPHIKYVAFEDRFENLFKPVWHDAIGMNGHTPDMVLFESGLWDERAFRESYRNMKEPDEDKLDAETREKKAAERKETGLGREGRQLVWEELEFFKARMNKFIIYLREKFGETTPMMYRSLTTRQDSNKADLPTINMDRVSRALMARHGVEIFEWARLASGFSTQYQDYLHIGHGPLSVTWANMALYYLFRATGGVDYNGTFLRFPDPVGQYVKNGKSLVNAPTIDIPEHPDTTVDKFWTECHEYNIHLRGW</sequence>
<dbReference type="EMBL" id="MU970036">
    <property type="protein sequence ID" value="KAK9326061.1"/>
    <property type="molecule type" value="Genomic_DNA"/>
</dbReference>
<accession>A0ACC3TZ13</accession>